<dbReference type="GO" id="GO:0071972">
    <property type="term" value="F:peptidoglycan L,D-transpeptidase activity"/>
    <property type="evidence" value="ECO:0007669"/>
    <property type="project" value="TreeGrafter"/>
</dbReference>
<dbReference type="InterPro" id="IPR001460">
    <property type="entry name" value="PCN-bd_Tpept"/>
</dbReference>
<accession>A0A6J6P626</accession>
<dbReference type="AlphaFoldDB" id="A0A6J6P626"/>
<dbReference type="PANTHER" id="PTHR30627:SF24">
    <property type="entry name" value="PENICILLIN-BINDING PROTEIN 4B"/>
    <property type="match status" value="1"/>
</dbReference>
<dbReference type="InterPro" id="IPR012338">
    <property type="entry name" value="Beta-lactam/transpept-like"/>
</dbReference>
<dbReference type="SUPFAM" id="SSF56601">
    <property type="entry name" value="beta-lactamase/transpeptidase-like"/>
    <property type="match status" value="1"/>
</dbReference>
<dbReference type="Gene3D" id="3.40.710.10">
    <property type="entry name" value="DD-peptidase/beta-lactamase superfamily"/>
    <property type="match status" value="1"/>
</dbReference>
<evidence type="ECO:0000259" key="2">
    <source>
        <dbReference type="Pfam" id="PF21922"/>
    </source>
</evidence>
<evidence type="ECO:0000259" key="1">
    <source>
        <dbReference type="Pfam" id="PF00905"/>
    </source>
</evidence>
<feature type="domain" description="Penicillin-binding protein transpeptidase" evidence="1">
    <location>
        <begin position="154"/>
        <end position="478"/>
    </location>
</feature>
<gene>
    <name evidence="3" type="ORF">UFOPK2370_01190</name>
</gene>
<evidence type="ECO:0000313" key="3">
    <source>
        <dbReference type="EMBL" id="CAB4694811.1"/>
    </source>
</evidence>
<dbReference type="GO" id="GO:0005886">
    <property type="term" value="C:plasma membrane"/>
    <property type="evidence" value="ECO:0007669"/>
    <property type="project" value="TreeGrafter"/>
</dbReference>
<proteinExistence type="predicted"/>
<protein>
    <submittedName>
        <fullName evidence="3">Unannotated protein</fullName>
    </submittedName>
</protein>
<feature type="domain" description="Penicillin binding protein A dimerisation" evidence="2">
    <location>
        <begin position="52"/>
        <end position="133"/>
    </location>
</feature>
<dbReference type="PANTHER" id="PTHR30627">
    <property type="entry name" value="PEPTIDOGLYCAN D,D-TRANSPEPTIDASE"/>
    <property type="match status" value="1"/>
</dbReference>
<dbReference type="Pfam" id="PF00905">
    <property type="entry name" value="Transpeptidase"/>
    <property type="match status" value="1"/>
</dbReference>
<dbReference type="InterPro" id="IPR054120">
    <property type="entry name" value="PBPA_dimer"/>
</dbReference>
<reference evidence="3" key="1">
    <citation type="submission" date="2020-05" db="EMBL/GenBank/DDBJ databases">
        <authorList>
            <person name="Chiriac C."/>
            <person name="Salcher M."/>
            <person name="Ghai R."/>
            <person name="Kavagutti S V."/>
        </authorList>
    </citation>
    <scope>NUCLEOTIDE SEQUENCE</scope>
</reference>
<dbReference type="Pfam" id="PF21922">
    <property type="entry name" value="PBP_dimer_2"/>
    <property type="match status" value="1"/>
</dbReference>
<organism evidence="3">
    <name type="scientific">freshwater metagenome</name>
    <dbReference type="NCBI Taxonomy" id="449393"/>
    <lineage>
        <taxon>unclassified sequences</taxon>
        <taxon>metagenomes</taxon>
        <taxon>ecological metagenomes</taxon>
    </lineage>
</organism>
<name>A0A6J6P626_9ZZZZ</name>
<dbReference type="GO" id="GO:0071555">
    <property type="term" value="P:cell wall organization"/>
    <property type="evidence" value="ECO:0007669"/>
    <property type="project" value="TreeGrafter"/>
</dbReference>
<dbReference type="EMBL" id="CAEZXK010000053">
    <property type="protein sequence ID" value="CAB4694811.1"/>
    <property type="molecule type" value="Genomic_DNA"/>
</dbReference>
<sequence>MNRELKRVVFVIMAMFVSLMVSTSTIQVLAADELGRDPRNVRSVYDSYKTQRGSILVDGTPIAFSEASDNNFRFLRVYESQMYSAITGFFSFYQGATGLESAMNSFLTGKNSSQFFEQVNALLSGNPVTGASVELTIDPEVQKVAWDALGKLKGAVVALDPTTGNIIAMVSKPGFDANRLAVHDGITSGNNYAELLADANSPLVNKAISGSLYAPGSVFKVLVAAAAIESGKYTADSMLPNPAKFKLPGTNTFIQNSGEGKCGGRPTVSIADALKLSCNIPFAQLGIELGQNAIREQAEKFGFGKTVDIPLRSTASVYPKNMDDAQTAMSAFGQFDVRVTPLQIAMMSAAIANNGKIMKPNLIENVVSANLSSLFAPSPQEFASPISQSTADAVRKMMIEAVERGVSSNARIEGITVAGKTGTAQNGEDDPYTLWFTGFAPADNPRVVVAVVIEDGGGRGQAGRGNTLAAPVAKKVMQAVLRK</sequence>
<dbReference type="GO" id="GO:0008658">
    <property type="term" value="F:penicillin binding"/>
    <property type="evidence" value="ECO:0007669"/>
    <property type="project" value="InterPro"/>
</dbReference>
<dbReference type="InterPro" id="IPR050515">
    <property type="entry name" value="Beta-lactam/transpept"/>
</dbReference>
<dbReference type="Gene3D" id="3.90.1310.10">
    <property type="entry name" value="Penicillin-binding protein 2a (Domain 2)"/>
    <property type="match status" value="1"/>
</dbReference>